<reference evidence="2" key="1">
    <citation type="submission" date="2020-01" db="EMBL/GenBank/DDBJ databases">
        <authorList>
            <person name="Meier V. D."/>
            <person name="Meier V D."/>
        </authorList>
    </citation>
    <scope>NUCLEOTIDE SEQUENCE</scope>
    <source>
        <strain evidence="2">HLG_WM_MAG_08</strain>
    </source>
</reference>
<dbReference type="InterPro" id="IPR019613">
    <property type="entry name" value="DUF4198"/>
</dbReference>
<protein>
    <submittedName>
        <fullName evidence="2">ABC-type Co2+ transport system, periplasmic component</fullName>
    </submittedName>
</protein>
<keyword evidence="1" id="KW-0732">Signal</keyword>
<organism evidence="2">
    <name type="scientific">uncultured Thiotrichaceae bacterium</name>
    <dbReference type="NCBI Taxonomy" id="298394"/>
    <lineage>
        <taxon>Bacteria</taxon>
        <taxon>Pseudomonadati</taxon>
        <taxon>Pseudomonadota</taxon>
        <taxon>Gammaproteobacteria</taxon>
        <taxon>Thiotrichales</taxon>
        <taxon>Thiotrichaceae</taxon>
        <taxon>environmental samples</taxon>
    </lineage>
</organism>
<evidence type="ECO:0000313" key="2">
    <source>
        <dbReference type="EMBL" id="CAA6813792.1"/>
    </source>
</evidence>
<name>A0A6S6T3E7_9GAMM</name>
<dbReference type="AlphaFoldDB" id="A0A6S6T3E7"/>
<dbReference type="EMBL" id="CACVAV010000224">
    <property type="protein sequence ID" value="CAA6813792.1"/>
    <property type="molecule type" value="Genomic_DNA"/>
</dbReference>
<sequence>MLTKFSRHTLTLLCSGVLLTISTLQAVHAHGIYAAQRQSEMVFVYGHGPSDETFDAEKYQGAVAYDKDGKKTEITTEYKHGYPVLPKDENIALVAASYDNGFWSEKPDGEWENLPKPEVEGAKQGGHYMKYSTSIMSADAKAGTVLGLPLEIVPLKNPLTLKQGDTLPIQVYANGKPAADVEVASEFVTDRENNVVKTDKDGKAEITIRNNGLNVLATETSEPMKDTTKADKLAKFATLSFTFLADH</sequence>
<accession>A0A6S6T3E7</accession>
<feature type="signal peptide" evidence="1">
    <location>
        <begin position="1"/>
        <end position="29"/>
    </location>
</feature>
<evidence type="ECO:0000256" key="1">
    <source>
        <dbReference type="SAM" id="SignalP"/>
    </source>
</evidence>
<proteinExistence type="predicted"/>
<gene>
    <name evidence="2" type="ORF">HELGO_WM42044</name>
</gene>
<feature type="chain" id="PRO_5028267273" evidence="1">
    <location>
        <begin position="30"/>
        <end position="247"/>
    </location>
</feature>
<dbReference type="Pfam" id="PF10670">
    <property type="entry name" value="DUF4198"/>
    <property type="match status" value="1"/>
</dbReference>